<feature type="region of interest" description="Disordered" evidence="1">
    <location>
        <begin position="1"/>
        <end position="52"/>
    </location>
</feature>
<organism evidence="3 5">
    <name type="scientific">Synchytrium endobioticum</name>
    <dbReference type="NCBI Taxonomy" id="286115"/>
    <lineage>
        <taxon>Eukaryota</taxon>
        <taxon>Fungi</taxon>
        <taxon>Fungi incertae sedis</taxon>
        <taxon>Chytridiomycota</taxon>
        <taxon>Chytridiomycota incertae sedis</taxon>
        <taxon>Chytridiomycetes</taxon>
        <taxon>Synchytriales</taxon>
        <taxon>Synchytriaceae</taxon>
        <taxon>Synchytrium</taxon>
    </lineage>
</organism>
<dbReference type="EMBL" id="QEAM01000161">
    <property type="protein sequence ID" value="TPX44945.1"/>
    <property type="molecule type" value="Genomic_DNA"/>
</dbReference>
<keyword evidence="2" id="KW-0472">Membrane</keyword>
<protein>
    <submittedName>
        <fullName evidence="3">Uncharacterized protein</fullName>
    </submittedName>
</protein>
<evidence type="ECO:0000313" key="6">
    <source>
        <dbReference type="Proteomes" id="UP000320475"/>
    </source>
</evidence>
<dbReference type="OrthoDB" id="10039566at2759"/>
<evidence type="ECO:0000313" key="4">
    <source>
        <dbReference type="EMBL" id="TPX44945.1"/>
    </source>
</evidence>
<dbReference type="PANTHER" id="PTHR35895:SF3">
    <property type="entry name" value="PRE-RRNA PROCESSING PROTEIN"/>
    <property type="match status" value="1"/>
</dbReference>
<dbReference type="STRING" id="286115.A0A507CRT0"/>
<feature type="transmembrane region" description="Helical" evidence="2">
    <location>
        <begin position="154"/>
        <end position="180"/>
    </location>
</feature>
<dbReference type="PANTHER" id="PTHR35895">
    <property type="entry name" value="CHROMOSOME 16, WHOLE GENOME SHOTGUN SEQUENCE"/>
    <property type="match status" value="1"/>
</dbReference>
<gene>
    <name evidence="4" type="ORF">SeLEV6574_g04176</name>
    <name evidence="3" type="ORF">SeMB42_g05412</name>
</gene>
<dbReference type="Proteomes" id="UP000317494">
    <property type="component" value="Unassembled WGS sequence"/>
</dbReference>
<keyword evidence="2" id="KW-0812">Transmembrane</keyword>
<keyword evidence="2" id="KW-1133">Transmembrane helix</keyword>
<dbReference type="InterPro" id="IPR046368">
    <property type="entry name" value="Tag1"/>
</dbReference>
<dbReference type="Pfam" id="PF12505">
    <property type="entry name" value="DUF3712"/>
    <property type="match status" value="1"/>
</dbReference>
<keyword evidence="5" id="KW-1185">Reference proteome</keyword>
<dbReference type="SUPFAM" id="SSF117070">
    <property type="entry name" value="LEA14-like"/>
    <property type="match status" value="1"/>
</dbReference>
<evidence type="ECO:0000313" key="3">
    <source>
        <dbReference type="EMBL" id="TPX41798.1"/>
    </source>
</evidence>
<dbReference type="AlphaFoldDB" id="A0A507CRT0"/>
<feature type="compositionally biased region" description="Polar residues" evidence="1">
    <location>
        <begin position="39"/>
        <end position="52"/>
    </location>
</feature>
<dbReference type="EMBL" id="QEAN01000256">
    <property type="protein sequence ID" value="TPX41798.1"/>
    <property type="molecule type" value="Genomic_DNA"/>
</dbReference>
<dbReference type="InterPro" id="IPR022185">
    <property type="entry name" value="DUF3712"/>
</dbReference>
<accession>A0A507CRT0</accession>
<sequence>MVSSPDLLYLAAPPQPPPRRYAGPHPGLPEQDLGEHPSIHQQPAATDISPTRNSHGLTLNRGCGFIQSSSGSPFGNTMPADAAAAATMRLMGADYNNHHAIAKTASDAYDGHRWTASPLSTLVSPGADYEYDWLQCDERNLKDKFVPWYRRRRWITCLAVTGTLIWLLLIFLPVMFLVIIPKAIQSTLDSAELDFSSATITQPALNSFRLDAVIAISNGGTTDATLTYESPVIVAYNESQVFNLTLEPVAINGGSGQVVLNQTVLIYNASAWEVFNKDLVSMKSVCLNFKSVLSVFAVGQTFRNLHLDKTVAVQGFGGLSNVTLTDFNIQVPTTANGFIPIAAAITVFNPSVLNVHIGDILFTLSLTSGASIGTVTTQNVNLKQGANSLSVIGSVTGNPPLDSLQALFTDFLSGNGIQGVAIDVPGAPQWLKNAVVGLKLDLGAPGGVVNSSDLIKSIAFGDSGMAMAFTAAAPYAPQFSVGRVQAILNPQFKFNANFTAIDQSLTVSYQGRDMATINATKMPAFGSGTDGQLTTSLSSALQVISGQEPLFQSFLNTVFNGDASSSVDLGIRGTSNVYANTAAGAPVITSGDTSGLKLNVPLKINNPSTVTFSADAITLNLLAGGEVIGTLTIPDGTVLNPGSNAVPAQAVYNPQTPPAQTAGQSFLSSFISNNAVTVTAEGYKGSSNVASLDGVFSGLSFAQSLPSQGGQLLSGSRVNLDSIFPPALSITLYANNYYALPITISHVISTVSNSGGTMLATIDQDTNWVIAANAQSSASPKLNINPTADGILAFITSGGTVSATSKSNITAKLGGYGPVTFTTTENVRSSLF</sequence>
<evidence type="ECO:0000256" key="2">
    <source>
        <dbReference type="SAM" id="Phobius"/>
    </source>
</evidence>
<evidence type="ECO:0000256" key="1">
    <source>
        <dbReference type="SAM" id="MobiDB-lite"/>
    </source>
</evidence>
<reference evidence="5 6" key="1">
    <citation type="journal article" date="2019" name="Sci. Rep.">
        <title>Comparative genomics of chytrid fungi reveal insights into the obligate biotrophic and pathogenic lifestyle of Synchytrium endobioticum.</title>
        <authorList>
            <person name="van de Vossenberg B.T.L.H."/>
            <person name="Warris S."/>
            <person name="Nguyen H.D.T."/>
            <person name="van Gent-Pelzer M.P.E."/>
            <person name="Joly D.L."/>
            <person name="van de Geest H.C."/>
            <person name="Bonants P.J.M."/>
            <person name="Smith D.S."/>
            <person name="Levesque C.A."/>
            <person name="van der Lee T.A.J."/>
        </authorList>
    </citation>
    <scope>NUCLEOTIDE SEQUENCE [LARGE SCALE GENOMIC DNA]</scope>
    <source>
        <strain evidence="4 6">LEV6574</strain>
        <strain evidence="3 5">MB42</strain>
    </source>
</reference>
<feature type="compositionally biased region" description="Low complexity" evidence="1">
    <location>
        <begin position="1"/>
        <end position="12"/>
    </location>
</feature>
<comment type="caution">
    <text evidence="3">The sequence shown here is derived from an EMBL/GenBank/DDBJ whole genome shotgun (WGS) entry which is preliminary data.</text>
</comment>
<dbReference type="GO" id="GO:0000329">
    <property type="term" value="C:fungal-type vacuole membrane"/>
    <property type="evidence" value="ECO:0007669"/>
    <property type="project" value="InterPro"/>
</dbReference>
<dbReference type="VEuPathDB" id="FungiDB:SeMB42_g05412"/>
<dbReference type="Proteomes" id="UP000320475">
    <property type="component" value="Unassembled WGS sequence"/>
</dbReference>
<proteinExistence type="predicted"/>
<evidence type="ECO:0000313" key="5">
    <source>
        <dbReference type="Proteomes" id="UP000317494"/>
    </source>
</evidence>
<name>A0A507CRT0_9FUNG</name>